<dbReference type="Proteomes" id="UP000282060">
    <property type="component" value="Unassembled WGS sequence"/>
</dbReference>
<dbReference type="Pfam" id="PF02563">
    <property type="entry name" value="Poly_export"/>
    <property type="match status" value="1"/>
</dbReference>
<dbReference type="InterPro" id="IPR003715">
    <property type="entry name" value="Poly_export_N"/>
</dbReference>
<dbReference type="PANTHER" id="PTHR33619:SF3">
    <property type="entry name" value="POLYSACCHARIDE EXPORT PROTEIN GFCE-RELATED"/>
    <property type="match status" value="1"/>
</dbReference>
<reference evidence="3 4" key="1">
    <citation type="submission" date="2018-12" db="EMBL/GenBank/DDBJ databases">
        <authorList>
            <person name="Yu L."/>
        </authorList>
    </citation>
    <scope>NUCLEOTIDE SEQUENCE [LARGE SCALE GENOMIC DNA]</scope>
    <source>
        <strain evidence="3 4">HAW-EB5</strain>
    </source>
</reference>
<dbReference type="AlphaFoldDB" id="A0A3S0LCX9"/>
<proteinExistence type="predicted"/>
<dbReference type="InterPro" id="IPR049712">
    <property type="entry name" value="Poly_export"/>
</dbReference>
<dbReference type="RefSeq" id="WP_126505398.1">
    <property type="nucleotide sequence ID" value="NZ_RXNV01000003.1"/>
</dbReference>
<gene>
    <name evidence="3" type="ORF">EKG39_08985</name>
</gene>
<organism evidence="3 4">
    <name type="scientific">Shewanella atlantica</name>
    <dbReference type="NCBI Taxonomy" id="271099"/>
    <lineage>
        <taxon>Bacteria</taxon>
        <taxon>Pseudomonadati</taxon>
        <taxon>Pseudomonadota</taxon>
        <taxon>Gammaproteobacteria</taxon>
        <taxon>Alteromonadales</taxon>
        <taxon>Shewanellaceae</taxon>
        <taxon>Shewanella</taxon>
    </lineage>
</organism>
<feature type="domain" description="Polysaccharide export protein N-terminal" evidence="2">
    <location>
        <begin position="125"/>
        <end position="183"/>
    </location>
</feature>
<dbReference type="OrthoDB" id="494751at2"/>
<evidence type="ECO:0000313" key="3">
    <source>
        <dbReference type="EMBL" id="RTR32507.1"/>
    </source>
</evidence>
<sequence length="444" mass="47883">MTYSFYQPIQASLLPIMISLCLTLSGCVTPTLTQEKNLCHQKNDVNKSSAVKASAAEKRSPENKAKLEAEPCHYYDSSTPYVRKRWQADSESLGNAEDISSHSDALEHENTALPTELITQFNVPKLSSGDRLNIEILNGEEFSSEVEVNADGFIYLPFIPAIKARGLKIESLKVSIRQLLIDEQLMLAGAIRISITPRKWAPIEVSVSGAVFEPGTHFINHKSDTEITDDNGGHTGDQASGRSIAAALRSSGGISPDADISAIAVTRGEQTLTLDLSGVIDGSSTPYLMLMAGDHIHVPQLNQFNDELARPSQITAPGIRVFISNLTQPASSNSQSAVDTEATRFPYGTRLLSGAIGANCIGGAQSTNASRHIVLITKNPITKQIDVVERSLDNLMVHSWKPNMNPILLPGDGIACYDSGVTNIREIAKTVTEILLPATLLGLL</sequence>
<accession>A0A3S0LCX9</accession>
<dbReference type="Gene3D" id="3.10.560.10">
    <property type="entry name" value="Outer membrane lipoprotein wza domain like"/>
    <property type="match status" value="1"/>
</dbReference>
<evidence type="ECO:0000256" key="1">
    <source>
        <dbReference type="ARBA" id="ARBA00022729"/>
    </source>
</evidence>
<evidence type="ECO:0000259" key="2">
    <source>
        <dbReference type="Pfam" id="PF02563"/>
    </source>
</evidence>
<comment type="caution">
    <text evidence="3">The sequence shown here is derived from an EMBL/GenBank/DDBJ whole genome shotgun (WGS) entry which is preliminary data.</text>
</comment>
<name>A0A3S0LCX9_9GAMM</name>
<keyword evidence="1" id="KW-0732">Signal</keyword>
<dbReference type="EMBL" id="RXNV01000003">
    <property type="protein sequence ID" value="RTR32507.1"/>
    <property type="molecule type" value="Genomic_DNA"/>
</dbReference>
<protein>
    <submittedName>
        <fullName evidence="3">Polysaccharide export protein</fullName>
    </submittedName>
</protein>
<keyword evidence="4" id="KW-1185">Reference proteome</keyword>
<evidence type="ECO:0000313" key="4">
    <source>
        <dbReference type="Proteomes" id="UP000282060"/>
    </source>
</evidence>
<dbReference type="GO" id="GO:0015159">
    <property type="term" value="F:polysaccharide transmembrane transporter activity"/>
    <property type="evidence" value="ECO:0007669"/>
    <property type="project" value="InterPro"/>
</dbReference>
<dbReference type="PANTHER" id="PTHR33619">
    <property type="entry name" value="POLYSACCHARIDE EXPORT PROTEIN GFCE-RELATED"/>
    <property type="match status" value="1"/>
</dbReference>